<dbReference type="EMBL" id="JAEVFJ010000007">
    <property type="protein sequence ID" value="KAH8103512.1"/>
    <property type="molecule type" value="Genomic_DNA"/>
</dbReference>
<dbReference type="OrthoDB" id="2596179at2759"/>
<protein>
    <submittedName>
        <fullName evidence="1">Uncharacterized protein</fullName>
    </submittedName>
</protein>
<evidence type="ECO:0000313" key="1">
    <source>
        <dbReference type="EMBL" id="KAH8103512.1"/>
    </source>
</evidence>
<comment type="caution">
    <text evidence="1">The sequence shown here is derived from an EMBL/GenBank/DDBJ whole genome shotgun (WGS) entry which is preliminary data.</text>
</comment>
<keyword evidence="2" id="KW-1185">Reference proteome</keyword>
<dbReference type="AlphaFoldDB" id="A0A8K0UTH0"/>
<gene>
    <name evidence="1" type="ORF">BXZ70DRAFT_735097</name>
</gene>
<name>A0A8K0UTH0_9AGAR</name>
<dbReference type="Proteomes" id="UP000813824">
    <property type="component" value="Unassembled WGS sequence"/>
</dbReference>
<sequence length="143" mass="16714">MTTRYIPHILYTVAITSIATHLLYHRKESEDQRLHISAHISLLESTLARLQSSSSSRTSASEHGKERFELSEEEWERMKRFGRTQEELERDRAAARGWVVGGMRSVGWREALLGGRREEKVREDYERRDLERVRKEIEDSAGS</sequence>
<reference evidence="1" key="1">
    <citation type="journal article" date="2021" name="New Phytol.">
        <title>Evolutionary innovations through gain and loss of genes in the ectomycorrhizal Boletales.</title>
        <authorList>
            <person name="Wu G."/>
            <person name="Miyauchi S."/>
            <person name="Morin E."/>
            <person name="Kuo A."/>
            <person name="Drula E."/>
            <person name="Varga T."/>
            <person name="Kohler A."/>
            <person name="Feng B."/>
            <person name="Cao Y."/>
            <person name="Lipzen A."/>
            <person name="Daum C."/>
            <person name="Hundley H."/>
            <person name="Pangilinan J."/>
            <person name="Johnson J."/>
            <person name="Barry K."/>
            <person name="LaButti K."/>
            <person name="Ng V."/>
            <person name="Ahrendt S."/>
            <person name="Min B."/>
            <person name="Choi I.G."/>
            <person name="Park H."/>
            <person name="Plett J.M."/>
            <person name="Magnuson J."/>
            <person name="Spatafora J.W."/>
            <person name="Nagy L.G."/>
            <person name="Henrissat B."/>
            <person name="Grigoriev I.V."/>
            <person name="Yang Z.L."/>
            <person name="Xu J."/>
            <person name="Martin F.M."/>
        </authorList>
    </citation>
    <scope>NUCLEOTIDE SEQUENCE</scope>
    <source>
        <strain evidence="1">KKN 215</strain>
    </source>
</reference>
<accession>A0A8K0UTH0</accession>
<organism evidence="1 2">
    <name type="scientific">Cristinia sonorae</name>
    <dbReference type="NCBI Taxonomy" id="1940300"/>
    <lineage>
        <taxon>Eukaryota</taxon>
        <taxon>Fungi</taxon>
        <taxon>Dikarya</taxon>
        <taxon>Basidiomycota</taxon>
        <taxon>Agaricomycotina</taxon>
        <taxon>Agaricomycetes</taxon>
        <taxon>Agaricomycetidae</taxon>
        <taxon>Agaricales</taxon>
        <taxon>Pleurotineae</taxon>
        <taxon>Stephanosporaceae</taxon>
        <taxon>Cristinia</taxon>
    </lineage>
</organism>
<proteinExistence type="predicted"/>
<evidence type="ECO:0000313" key="2">
    <source>
        <dbReference type="Proteomes" id="UP000813824"/>
    </source>
</evidence>